<keyword evidence="3" id="KW-1185">Reference proteome</keyword>
<protein>
    <submittedName>
        <fullName evidence="2">Cro repressor</fullName>
    </submittedName>
</protein>
<reference evidence="2 3" key="1">
    <citation type="journal article" date="2015" name="BMC Microbiol.">
        <title>Comparative analysis of multiple inducible phages from Mannheimia haemolytica.</title>
        <authorList>
            <person name="Niu Y.D."/>
            <person name="Cook S.R."/>
            <person name="Wang J."/>
            <person name="Klima C.L."/>
            <person name="Hsu Y.H."/>
            <person name="Kropinski A.M."/>
            <person name="Turner D."/>
            <person name="McAllister T.A."/>
        </authorList>
    </citation>
    <scope>NUCLEOTIDE SEQUENCE [LARGE SCALE GENOMIC DNA]</scope>
</reference>
<evidence type="ECO:0000259" key="1">
    <source>
        <dbReference type="PROSITE" id="PS50943"/>
    </source>
</evidence>
<dbReference type="PROSITE" id="PS50943">
    <property type="entry name" value="HTH_CROC1"/>
    <property type="match status" value="1"/>
</dbReference>
<dbReference type="Proteomes" id="UP000224663">
    <property type="component" value="Segment"/>
</dbReference>
<dbReference type="Gene3D" id="1.10.260.40">
    <property type="entry name" value="lambda repressor-like DNA-binding domains"/>
    <property type="match status" value="1"/>
</dbReference>
<dbReference type="SUPFAM" id="SSF47413">
    <property type="entry name" value="lambda repressor-like DNA-binding domains"/>
    <property type="match status" value="1"/>
</dbReference>
<dbReference type="InterPro" id="IPR001387">
    <property type="entry name" value="Cro/C1-type_HTH"/>
</dbReference>
<name>A0A0M3LP09_9CAUD</name>
<dbReference type="GO" id="GO:0003677">
    <property type="term" value="F:DNA binding"/>
    <property type="evidence" value="ECO:0007669"/>
    <property type="project" value="InterPro"/>
</dbReference>
<evidence type="ECO:0000313" key="2">
    <source>
        <dbReference type="EMBL" id="AJA73087.1"/>
    </source>
</evidence>
<feature type="domain" description="HTH cro/C1-type" evidence="1">
    <location>
        <begin position="15"/>
        <end position="60"/>
    </location>
</feature>
<dbReference type="CDD" id="cd00093">
    <property type="entry name" value="HTH_XRE"/>
    <property type="match status" value="1"/>
</dbReference>
<evidence type="ECO:0000313" key="3">
    <source>
        <dbReference type="Proteomes" id="UP000224663"/>
    </source>
</evidence>
<organism evidence="2 3">
    <name type="scientific">Mannheimia phage vB_MhM_1127AP1</name>
    <dbReference type="NCBI Taxonomy" id="1572746"/>
    <lineage>
        <taxon>Viruses</taxon>
        <taxon>Duplodnaviria</taxon>
        <taxon>Heunggongvirae</taxon>
        <taxon>Uroviricota</taxon>
        <taxon>Caudoviricetes</taxon>
        <taxon>Peduoviridae</taxon>
        <taxon>Baylorvirus</taxon>
        <taxon>Baylorvirus bv1127AP1</taxon>
    </lineage>
</organism>
<proteinExistence type="predicted"/>
<gene>
    <name evidence="2" type="ORF">1127AP1_35</name>
</gene>
<dbReference type="InterPro" id="IPR031856">
    <property type="entry name" value="YdaS_toxin-like"/>
</dbReference>
<accession>A0A0M3LP09</accession>
<dbReference type="InterPro" id="IPR010982">
    <property type="entry name" value="Lambda_DNA-bd_dom_sf"/>
</dbReference>
<dbReference type="EMBL" id="KP137436">
    <property type="protein sequence ID" value="AJA73087.1"/>
    <property type="molecule type" value="Genomic_DNA"/>
</dbReference>
<dbReference type="Pfam" id="PF15943">
    <property type="entry name" value="YdaS_toxin"/>
    <property type="match status" value="1"/>
</dbReference>
<sequence length="70" mass="7446">MTNKKIQKAIELVGTQTKLAEACGVSQPTVLKWLNGGGISAEYLLKIEAATNGQVTIREICEELGNATAK</sequence>